<proteinExistence type="inferred from homology"/>
<comment type="catalytic activity">
    <reaction evidence="10">
        <text>hydrogencarbonate + H(+) = CO2 + H2O</text>
        <dbReference type="Rhea" id="RHEA:10748"/>
        <dbReference type="ChEBI" id="CHEBI:15377"/>
        <dbReference type="ChEBI" id="CHEBI:15378"/>
        <dbReference type="ChEBI" id="CHEBI:16526"/>
        <dbReference type="ChEBI" id="CHEBI:17544"/>
        <dbReference type="EC" id="4.2.1.1"/>
    </reaction>
</comment>
<feature type="transmembrane region" description="Helical" evidence="12">
    <location>
        <begin position="75"/>
        <end position="97"/>
    </location>
</feature>
<feature type="transmembrane region" description="Helical" evidence="12">
    <location>
        <begin position="6"/>
        <end position="26"/>
    </location>
</feature>
<feature type="transmembrane region" description="Helical" evidence="12">
    <location>
        <begin position="109"/>
        <end position="133"/>
    </location>
</feature>
<feature type="transmembrane region" description="Helical" evidence="12">
    <location>
        <begin position="153"/>
        <end position="171"/>
    </location>
</feature>
<evidence type="ECO:0000256" key="8">
    <source>
        <dbReference type="ARBA" id="ARBA00023239"/>
    </source>
</evidence>
<dbReference type="Pfam" id="PF00484">
    <property type="entry name" value="Pro_CA"/>
    <property type="match status" value="1"/>
</dbReference>
<dbReference type="Gene3D" id="3.40.1050.10">
    <property type="entry name" value="Carbonic anhydrase"/>
    <property type="match status" value="1"/>
</dbReference>
<keyword evidence="6 12" id="KW-1133">Transmembrane helix</keyword>
<feature type="binding site" evidence="11">
    <location>
        <position position="621"/>
    </location>
    <ligand>
        <name>Zn(2+)</name>
        <dbReference type="ChEBI" id="CHEBI:29105"/>
    </ligand>
</feature>
<comment type="caution">
    <text evidence="14">The sequence shown here is derived from an EMBL/GenBank/DDBJ whole genome shotgun (WGS) entry which is preliminary data.</text>
</comment>
<evidence type="ECO:0000256" key="5">
    <source>
        <dbReference type="ARBA" id="ARBA00022833"/>
    </source>
</evidence>
<feature type="binding site" evidence="11">
    <location>
        <position position="559"/>
    </location>
    <ligand>
        <name>Zn(2+)</name>
        <dbReference type="ChEBI" id="CHEBI:29105"/>
    </ligand>
</feature>
<feature type="transmembrane region" description="Helical" evidence="12">
    <location>
        <begin position="224"/>
        <end position="249"/>
    </location>
</feature>
<keyword evidence="15" id="KW-1185">Reference proteome</keyword>
<evidence type="ECO:0000256" key="12">
    <source>
        <dbReference type="SAM" id="Phobius"/>
    </source>
</evidence>
<evidence type="ECO:0000256" key="3">
    <source>
        <dbReference type="ARBA" id="ARBA00012925"/>
    </source>
</evidence>
<evidence type="ECO:0000313" key="14">
    <source>
        <dbReference type="EMBL" id="MCP2354207.1"/>
    </source>
</evidence>
<evidence type="ECO:0000256" key="6">
    <source>
        <dbReference type="ARBA" id="ARBA00022989"/>
    </source>
</evidence>
<keyword evidence="8 14" id="KW-0456">Lyase</keyword>
<dbReference type="GO" id="GO:0055085">
    <property type="term" value="P:transmembrane transport"/>
    <property type="evidence" value="ECO:0007669"/>
    <property type="project" value="InterPro"/>
</dbReference>
<evidence type="ECO:0000256" key="11">
    <source>
        <dbReference type="PIRSR" id="PIRSR601765-1"/>
    </source>
</evidence>
<keyword evidence="11" id="KW-0479">Metal-binding</keyword>
<dbReference type="SUPFAM" id="SSF53056">
    <property type="entry name" value="beta-carbonic anhydrase, cab"/>
    <property type="match status" value="1"/>
</dbReference>
<feature type="binding site" evidence="11">
    <location>
        <position position="618"/>
    </location>
    <ligand>
        <name>Zn(2+)</name>
        <dbReference type="ChEBI" id="CHEBI:29105"/>
    </ligand>
</feature>
<keyword evidence="7 12" id="KW-0472">Membrane</keyword>
<dbReference type="RefSeq" id="WP_253740703.1">
    <property type="nucleotide sequence ID" value="NZ_BAABKA010000033.1"/>
</dbReference>
<feature type="transmembrane region" description="Helical" evidence="12">
    <location>
        <begin position="183"/>
        <end position="200"/>
    </location>
</feature>
<dbReference type="InterPro" id="IPR001765">
    <property type="entry name" value="Carbonic_anhydrase"/>
</dbReference>
<keyword evidence="5 11" id="KW-0862">Zinc</keyword>
<dbReference type="EC" id="4.2.1.1" evidence="3"/>
<dbReference type="GO" id="GO:0004089">
    <property type="term" value="F:carbonate dehydratase activity"/>
    <property type="evidence" value="ECO:0007669"/>
    <property type="project" value="UniProtKB-EC"/>
</dbReference>
<reference evidence="14" key="1">
    <citation type="submission" date="2022-06" db="EMBL/GenBank/DDBJ databases">
        <title>Sequencing the genomes of 1000 actinobacteria strains.</title>
        <authorList>
            <person name="Klenk H.-P."/>
        </authorList>
    </citation>
    <scope>NUCLEOTIDE SEQUENCE</scope>
    <source>
        <strain evidence="14">DSM 46694</strain>
    </source>
</reference>
<dbReference type="InterPro" id="IPR001902">
    <property type="entry name" value="SLC26A/SulP_fam"/>
</dbReference>
<comment type="subcellular location">
    <subcellularLocation>
        <location evidence="1">Membrane</location>
        <topology evidence="1">Multi-pass membrane protein</topology>
    </subcellularLocation>
</comment>
<sequence>MSTLRHDVPASLVVFLIAVPLSLGIAMASGAPLAAGLIAAVVGGIVAGALGGSAVQVSGPAAGLSLVVVDLVHTYGWRATCMITLLAGAVQLVLGVFKAARAALAVSPAVIHGMLAAVGIIIALSQLHVVLGGSSQKSAIANVLELPGQIADLHGHKVAVGILTITVLALWTRLPKRVKVVPAPLAALAAAAVTAWAFGWDVTRVDLSNSLTEWAFPVLPQGDWHLVVSAVLLVALLAGCESLLCSVAVDGMHGGRRVDLDQELTGQGVANMVTGALGGLPVAGVIVRSTANAQAGARTRWSAILHGVWVLVFALGFGWTITLIPLEALAALLVLIGVQMVNLGHIRKVHGHGEVPVYVVTMAAVILLGLAEGVLAGLALAALLALRRLTWVTVLKREDRDGRLHVTISGSLTFLGVPRLTHELRTIPAATIVDLDLNIDFMDNGAFEAIHSWRLDHERMGGTVVIDELHDEWYALAASGARMFPAKSPPKAPDRWWLPWAHRRREAEPITMPSDGTTECLLTAGAREYHRHTAPLVRPIFTELARKQQPSHLFITCADSRIMPSLITASGPGDLFTVRNIGNLVPRRGTEPHDDSVVAAIEYATQVLGVHTITVCGHSGCGAMAGVLSGGVQAGSLPGLRRWLRHGDHSLATFIETEGDRLHAGALDVLCRVNVQQQLENLRTYRKVDEQVRAGKLELVGLYFDIGSARVHMVPPLRPTLSVKTFDRRLVTSED</sequence>
<dbReference type="GO" id="GO:0008270">
    <property type="term" value="F:zinc ion binding"/>
    <property type="evidence" value="ECO:0007669"/>
    <property type="project" value="InterPro"/>
</dbReference>
<comment type="cofactor">
    <cofactor evidence="11">
        <name>Zn(2+)</name>
        <dbReference type="ChEBI" id="CHEBI:29105"/>
    </cofactor>
    <text evidence="11">Binds 1 zinc ion per subunit.</text>
</comment>
<evidence type="ECO:0000256" key="2">
    <source>
        <dbReference type="ARBA" id="ARBA00006217"/>
    </source>
</evidence>
<keyword evidence="4 12" id="KW-0812">Transmembrane</keyword>
<evidence type="ECO:0000313" key="15">
    <source>
        <dbReference type="Proteomes" id="UP001139648"/>
    </source>
</evidence>
<dbReference type="InterPro" id="IPR011547">
    <property type="entry name" value="SLC26A/SulP_dom"/>
</dbReference>
<feature type="binding site" evidence="11">
    <location>
        <position position="557"/>
    </location>
    <ligand>
        <name>Zn(2+)</name>
        <dbReference type="ChEBI" id="CHEBI:29105"/>
    </ligand>
</feature>
<evidence type="ECO:0000256" key="9">
    <source>
        <dbReference type="ARBA" id="ARBA00024993"/>
    </source>
</evidence>
<evidence type="ECO:0000256" key="1">
    <source>
        <dbReference type="ARBA" id="ARBA00004141"/>
    </source>
</evidence>
<dbReference type="GO" id="GO:0016020">
    <property type="term" value="C:membrane"/>
    <property type="evidence" value="ECO:0007669"/>
    <property type="project" value="UniProtKB-SubCell"/>
</dbReference>
<dbReference type="InterPro" id="IPR015892">
    <property type="entry name" value="Carbonic_anhydrase_CS"/>
</dbReference>
<evidence type="ECO:0000256" key="4">
    <source>
        <dbReference type="ARBA" id="ARBA00022692"/>
    </source>
</evidence>
<dbReference type="Proteomes" id="UP001139648">
    <property type="component" value="Unassembled WGS sequence"/>
</dbReference>
<organism evidence="14 15">
    <name type="scientific">Nonomuraea thailandensis</name>
    <dbReference type="NCBI Taxonomy" id="1188745"/>
    <lineage>
        <taxon>Bacteria</taxon>
        <taxon>Bacillati</taxon>
        <taxon>Actinomycetota</taxon>
        <taxon>Actinomycetes</taxon>
        <taxon>Streptosporangiales</taxon>
        <taxon>Streptosporangiaceae</taxon>
        <taxon>Nonomuraea</taxon>
    </lineage>
</organism>
<comment type="similarity">
    <text evidence="2">Belongs to the beta-class carbonic anhydrase family.</text>
</comment>
<dbReference type="SMART" id="SM00947">
    <property type="entry name" value="Pro_CA"/>
    <property type="match status" value="1"/>
</dbReference>
<dbReference type="PROSITE" id="PS00704">
    <property type="entry name" value="PROK_CO2_ANHYDRASE_1"/>
    <property type="match status" value="1"/>
</dbReference>
<dbReference type="Pfam" id="PF00916">
    <property type="entry name" value="Sulfate_transp"/>
    <property type="match status" value="1"/>
</dbReference>
<dbReference type="InterPro" id="IPR036874">
    <property type="entry name" value="Carbonic_anhydrase_sf"/>
</dbReference>
<accession>A0A9X2GAQ1</accession>
<feature type="transmembrane region" description="Helical" evidence="12">
    <location>
        <begin position="33"/>
        <end position="55"/>
    </location>
</feature>
<feature type="domain" description="SLC26A/SulP transporter" evidence="13">
    <location>
        <begin position="4"/>
        <end position="355"/>
    </location>
</feature>
<feature type="transmembrane region" description="Helical" evidence="12">
    <location>
        <begin position="358"/>
        <end position="386"/>
    </location>
</feature>
<gene>
    <name evidence="14" type="ORF">HD597_001227</name>
</gene>
<dbReference type="PANTHER" id="PTHR11814">
    <property type="entry name" value="SULFATE TRANSPORTER"/>
    <property type="match status" value="1"/>
</dbReference>
<protein>
    <recommendedName>
        <fullName evidence="3">carbonic anhydrase</fullName>
        <ecNumber evidence="3">4.2.1.1</ecNumber>
    </recommendedName>
</protein>
<dbReference type="AlphaFoldDB" id="A0A9X2GAQ1"/>
<name>A0A9X2GAQ1_9ACTN</name>
<dbReference type="EMBL" id="JAMZEB010000002">
    <property type="protein sequence ID" value="MCP2354207.1"/>
    <property type="molecule type" value="Genomic_DNA"/>
</dbReference>
<dbReference type="GO" id="GO:0015976">
    <property type="term" value="P:carbon utilization"/>
    <property type="evidence" value="ECO:0007669"/>
    <property type="project" value="InterPro"/>
</dbReference>
<feature type="transmembrane region" description="Helical" evidence="12">
    <location>
        <begin position="308"/>
        <end position="338"/>
    </location>
</feature>
<evidence type="ECO:0000259" key="13">
    <source>
        <dbReference type="Pfam" id="PF00916"/>
    </source>
</evidence>
<evidence type="ECO:0000256" key="10">
    <source>
        <dbReference type="ARBA" id="ARBA00048348"/>
    </source>
</evidence>
<evidence type="ECO:0000256" key="7">
    <source>
        <dbReference type="ARBA" id="ARBA00023136"/>
    </source>
</evidence>
<comment type="function">
    <text evidence="9">Catalyzes the reversible hydration of carbon dioxide to form bicarbonate.</text>
</comment>